<dbReference type="Proteomes" id="UP001212152">
    <property type="component" value="Unassembled WGS sequence"/>
</dbReference>
<accession>A0AAD5XS74</accession>
<comment type="caution">
    <text evidence="2">The sequence shown here is derived from an EMBL/GenBank/DDBJ whole genome shotgun (WGS) entry which is preliminary data.</text>
</comment>
<protein>
    <submittedName>
        <fullName evidence="2">Uncharacterized protein</fullName>
    </submittedName>
</protein>
<sequence length="219" mass="25623">MVALGHVSAMDDDNNFSDDSDYEDSESASDHSSEFWSDEESEGDDEITIISHGMTLEQQARKVYYWSPEPPVESQHVELAEIAMYLMERKLLYPTIPDQLEENLTWLSFLIGSAYGEEWLAEYVRARRRQLLPIAPHLEKWYDDNPDNDDSAADDSNEYFIGFRQKCAPPGQWERLEDWMAEELYRKDILPQLGIEEMEETEDMEETKVEKRAEDSEDF</sequence>
<organism evidence="2 3">
    <name type="scientific">Geranomyces variabilis</name>
    <dbReference type="NCBI Taxonomy" id="109894"/>
    <lineage>
        <taxon>Eukaryota</taxon>
        <taxon>Fungi</taxon>
        <taxon>Fungi incertae sedis</taxon>
        <taxon>Chytridiomycota</taxon>
        <taxon>Chytridiomycota incertae sedis</taxon>
        <taxon>Chytridiomycetes</taxon>
        <taxon>Spizellomycetales</taxon>
        <taxon>Powellomycetaceae</taxon>
        <taxon>Geranomyces</taxon>
    </lineage>
</organism>
<feature type="compositionally biased region" description="Acidic residues" evidence="1">
    <location>
        <begin position="10"/>
        <end position="27"/>
    </location>
</feature>
<gene>
    <name evidence="2" type="ORF">HDU87_000689</name>
</gene>
<feature type="compositionally biased region" description="Basic and acidic residues" evidence="1">
    <location>
        <begin position="206"/>
        <end position="219"/>
    </location>
</feature>
<dbReference type="EMBL" id="JADGJQ010000011">
    <property type="protein sequence ID" value="KAJ3181671.1"/>
    <property type="molecule type" value="Genomic_DNA"/>
</dbReference>
<proteinExistence type="predicted"/>
<evidence type="ECO:0000313" key="2">
    <source>
        <dbReference type="EMBL" id="KAJ3181671.1"/>
    </source>
</evidence>
<reference evidence="2" key="1">
    <citation type="submission" date="2020-05" db="EMBL/GenBank/DDBJ databases">
        <title>Phylogenomic resolution of chytrid fungi.</title>
        <authorList>
            <person name="Stajich J.E."/>
            <person name="Amses K."/>
            <person name="Simmons R."/>
            <person name="Seto K."/>
            <person name="Myers J."/>
            <person name="Bonds A."/>
            <person name="Quandt C.A."/>
            <person name="Barry K."/>
            <person name="Liu P."/>
            <person name="Grigoriev I."/>
            <person name="Longcore J.E."/>
            <person name="James T.Y."/>
        </authorList>
    </citation>
    <scope>NUCLEOTIDE SEQUENCE</scope>
    <source>
        <strain evidence="2">JEL0379</strain>
    </source>
</reference>
<keyword evidence="3" id="KW-1185">Reference proteome</keyword>
<feature type="compositionally biased region" description="Acidic residues" evidence="1">
    <location>
        <begin position="196"/>
        <end position="205"/>
    </location>
</feature>
<feature type="region of interest" description="Disordered" evidence="1">
    <location>
        <begin position="1"/>
        <end position="42"/>
    </location>
</feature>
<name>A0AAD5XS74_9FUNG</name>
<feature type="region of interest" description="Disordered" evidence="1">
    <location>
        <begin position="195"/>
        <end position="219"/>
    </location>
</feature>
<evidence type="ECO:0000313" key="3">
    <source>
        <dbReference type="Proteomes" id="UP001212152"/>
    </source>
</evidence>
<dbReference type="AlphaFoldDB" id="A0AAD5XS74"/>
<evidence type="ECO:0000256" key="1">
    <source>
        <dbReference type="SAM" id="MobiDB-lite"/>
    </source>
</evidence>